<comment type="subcellular location">
    <subcellularLocation>
        <location evidence="1">Cell membrane</location>
        <topology evidence="1">Multi-pass membrane protein</topology>
    </subcellularLocation>
</comment>
<dbReference type="PANTHER" id="PTHR43141">
    <property type="entry name" value="CYTOCHROME BD2 SUBUNIT II"/>
    <property type="match status" value="1"/>
</dbReference>
<feature type="transmembrane region" description="Helical" evidence="12">
    <location>
        <begin position="311"/>
        <end position="331"/>
    </location>
</feature>
<reference evidence="13 14" key="1">
    <citation type="submission" date="2020-02" db="EMBL/GenBank/DDBJ databases">
        <title>Sequencing the genomes of 1000 actinobacteria strains.</title>
        <authorList>
            <person name="Klenk H.-P."/>
        </authorList>
    </citation>
    <scope>NUCLEOTIDE SEQUENCE [LARGE SCALE GENOMIC DNA]</scope>
    <source>
        <strain evidence="13 14">DSM 19609</strain>
    </source>
</reference>
<sequence>MSHEQLIILWFLLEAVLWIGFFFFEGFDFGVAMLYPIIGKDPRERRVMINSIGPTWDGNEVWLLTAGGAMFAAFPGWYATLFSGLYLPLVLVLLGLIIRGVSFEYRALQPGDNWRDAFDACSTIGSYIVPLVFGVGFTNMWIGMPVAGDPPLMTQGFWSLFSPFALLGGVLTVVLFMVHGAVFLSLKTDGEVREKAHGIVKLLGPVALGLMLLFVIVGNVAYPASDNPFLDPGAGAAALWVIGLIGVAALGFAVLQLTRRHEALAFVGTAVSIVALFAGIFVKIYGTLGFAPADEATQFDMYVAASSEGTLGLMSIAALIFVPIVLAYTIWSYHVFRRRIGVKNIPDDAGSPVPAPAVAGD</sequence>
<dbReference type="Pfam" id="PF02322">
    <property type="entry name" value="Cyt_bd_oxida_II"/>
    <property type="match status" value="1"/>
</dbReference>
<dbReference type="EC" id="1.10.3.-" evidence="13"/>
<evidence type="ECO:0000256" key="3">
    <source>
        <dbReference type="ARBA" id="ARBA00022448"/>
    </source>
</evidence>
<keyword evidence="3" id="KW-0813">Transport</keyword>
<dbReference type="NCBIfam" id="TIGR00203">
    <property type="entry name" value="cydB"/>
    <property type="match status" value="1"/>
</dbReference>
<feature type="transmembrane region" description="Helical" evidence="12">
    <location>
        <begin position="234"/>
        <end position="257"/>
    </location>
</feature>
<protein>
    <submittedName>
        <fullName evidence="13">Cytochrome d ubiquinol oxidase subunit II</fullName>
        <ecNumber evidence="13">1.10.3.-</ecNumber>
    </submittedName>
</protein>
<organism evidence="13 14">
    <name type="scientific">Brooklawnia cerclae</name>
    <dbReference type="NCBI Taxonomy" id="349934"/>
    <lineage>
        <taxon>Bacteria</taxon>
        <taxon>Bacillati</taxon>
        <taxon>Actinomycetota</taxon>
        <taxon>Actinomycetes</taxon>
        <taxon>Propionibacteriales</taxon>
        <taxon>Propionibacteriaceae</taxon>
        <taxon>Brooklawnia</taxon>
    </lineage>
</organism>
<feature type="transmembrane region" description="Helical" evidence="12">
    <location>
        <begin position="6"/>
        <end position="38"/>
    </location>
</feature>
<evidence type="ECO:0000256" key="10">
    <source>
        <dbReference type="ARBA" id="ARBA00023004"/>
    </source>
</evidence>
<evidence type="ECO:0000256" key="4">
    <source>
        <dbReference type="ARBA" id="ARBA00022475"/>
    </source>
</evidence>
<evidence type="ECO:0000256" key="5">
    <source>
        <dbReference type="ARBA" id="ARBA00022617"/>
    </source>
</evidence>
<proteinExistence type="inferred from homology"/>
<evidence type="ECO:0000256" key="9">
    <source>
        <dbReference type="ARBA" id="ARBA00022989"/>
    </source>
</evidence>
<keyword evidence="10" id="KW-0408">Iron</keyword>
<keyword evidence="11 12" id="KW-0472">Membrane</keyword>
<keyword evidence="4" id="KW-1003">Cell membrane</keyword>
<dbReference type="RefSeq" id="WP_167170176.1">
    <property type="nucleotide sequence ID" value="NZ_BAAAOO010000009.1"/>
</dbReference>
<comment type="similarity">
    <text evidence="2">Belongs to the cytochrome ubiquinol oxidase subunit 2 family.</text>
</comment>
<dbReference type="GO" id="GO:0016491">
    <property type="term" value="F:oxidoreductase activity"/>
    <property type="evidence" value="ECO:0007669"/>
    <property type="project" value="UniProtKB-KW"/>
</dbReference>
<dbReference type="EMBL" id="JAAMOZ010000002">
    <property type="protein sequence ID" value="NIH58227.1"/>
    <property type="molecule type" value="Genomic_DNA"/>
</dbReference>
<keyword evidence="5" id="KW-0349">Heme</keyword>
<evidence type="ECO:0000256" key="1">
    <source>
        <dbReference type="ARBA" id="ARBA00004651"/>
    </source>
</evidence>
<keyword evidence="7" id="KW-0479">Metal-binding</keyword>
<keyword evidence="13" id="KW-0560">Oxidoreductase</keyword>
<comment type="caution">
    <text evidence="13">The sequence shown here is derived from an EMBL/GenBank/DDBJ whole genome shotgun (WGS) entry which is preliminary data.</text>
</comment>
<evidence type="ECO:0000256" key="2">
    <source>
        <dbReference type="ARBA" id="ARBA00007543"/>
    </source>
</evidence>
<feature type="transmembrane region" description="Helical" evidence="12">
    <location>
        <begin position="85"/>
        <end position="103"/>
    </location>
</feature>
<dbReference type="PIRSF" id="PIRSF000267">
    <property type="entry name" value="Cyt_oxidse_sub2"/>
    <property type="match status" value="1"/>
</dbReference>
<gene>
    <name evidence="13" type="ORF">FB473_002919</name>
</gene>
<keyword evidence="14" id="KW-1185">Reference proteome</keyword>
<evidence type="ECO:0000256" key="12">
    <source>
        <dbReference type="SAM" id="Phobius"/>
    </source>
</evidence>
<feature type="transmembrane region" description="Helical" evidence="12">
    <location>
        <begin position="198"/>
        <end position="222"/>
    </location>
</feature>
<keyword evidence="9 12" id="KW-1133">Transmembrane helix</keyword>
<name>A0ABX0SIK8_9ACTN</name>
<evidence type="ECO:0000313" key="14">
    <source>
        <dbReference type="Proteomes" id="UP000749311"/>
    </source>
</evidence>
<evidence type="ECO:0000256" key="7">
    <source>
        <dbReference type="ARBA" id="ARBA00022723"/>
    </source>
</evidence>
<feature type="transmembrane region" description="Helical" evidence="12">
    <location>
        <begin position="124"/>
        <end position="144"/>
    </location>
</feature>
<evidence type="ECO:0000256" key="6">
    <source>
        <dbReference type="ARBA" id="ARBA00022692"/>
    </source>
</evidence>
<feature type="transmembrane region" description="Helical" evidence="12">
    <location>
        <begin position="164"/>
        <end position="186"/>
    </location>
</feature>
<evidence type="ECO:0000313" key="13">
    <source>
        <dbReference type="EMBL" id="NIH58227.1"/>
    </source>
</evidence>
<dbReference type="PANTHER" id="PTHR43141:SF5">
    <property type="entry name" value="CYTOCHROME BD-I UBIQUINOL OXIDASE SUBUNIT 2"/>
    <property type="match status" value="1"/>
</dbReference>
<dbReference type="InterPro" id="IPR003317">
    <property type="entry name" value="Cyt-d_oxidase_su2"/>
</dbReference>
<accession>A0ABX0SIK8</accession>
<dbReference type="Proteomes" id="UP000749311">
    <property type="component" value="Unassembled WGS sequence"/>
</dbReference>
<feature type="transmembrane region" description="Helical" evidence="12">
    <location>
        <begin position="264"/>
        <end position="291"/>
    </location>
</feature>
<keyword evidence="6 12" id="KW-0812">Transmembrane</keyword>
<evidence type="ECO:0000256" key="11">
    <source>
        <dbReference type="ARBA" id="ARBA00023136"/>
    </source>
</evidence>
<keyword evidence="8" id="KW-0249">Electron transport</keyword>
<evidence type="ECO:0000256" key="8">
    <source>
        <dbReference type="ARBA" id="ARBA00022982"/>
    </source>
</evidence>